<dbReference type="Proteomes" id="UP000036681">
    <property type="component" value="Unplaced"/>
</dbReference>
<proteinExistence type="predicted"/>
<reference evidence="2" key="1">
    <citation type="submission" date="2017-02" db="UniProtKB">
        <authorList>
            <consortium name="WormBaseParasite"/>
        </authorList>
    </citation>
    <scope>IDENTIFICATION</scope>
</reference>
<sequence>MVFAAEEAQYRTETHLCVHNMQAQTDVHTCRDSRTHITLTVAPAKERMENEIAFIGNLEQKECAFQSHYLQLLSVRYKDAGTLLPTFVNIANVSRNRSGSAVKIAEFGSCVSSSKTEFELCGARLVNWKKESESMKLSNAADGRHDGYLAGFRGTLK</sequence>
<evidence type="ECO:0000313" key="2">
    <source>
        <dbReference type="WBParaSite" id="ALUE_0000515101-mRNA-1"/>
    </source>
</evidence>
<dbReference type="WBParaSite" id="ALUE_0000515101-mRNA-1">
    <property type="protein sequence ID" value="ALUE_0000515101-mRNA-1"/>
    <property type="gene ID" value="ALUE_0000515101"/>
</dbReference>
<keyword evidence="1" id="KW-1185">Reference proteome</keyword>
<name>A0A0M3HRY4_ASCLU</name>
<evidence type="ECO:0000313" key="1">
    <source>
        <dbReference type="Proteomes" id="UP000036681"/>
    </source>
</evidence>
<dbReference type="AlphaFoldDB" id="A0A0M3HRY4"/>
<protein>
    <submittedName>
        <fullName evidence="2">DUF1311 domain-containing protein</fullName>
    </submittedName>
</protein>
<accession>A0A0M3HRY4</accession>
<organism evidence="1 2">
    <name type="scientific">Ascaris lumbricoides</name>
    <name type="common">Giant roundworm</name>
    <dbReference type="NCBI Taxonomy" id="6252"/>
    <lineage>
        <taxon>Eukaryota</taxon>
        <taxon>Metazoa</taxon>
        <taxon>Ecdysozoa</taxon>
        <taxon>Nematoda</taxon>
        <taxon>Chromadorea</taxon>
        <taxon>Rhabditida</taxon>
        <taxon>Spirurina</taxon>
        <taxon>Ascaridomorpha</taxon>
        <taxon>Ascaridoidea</taxon>
        <taxon>Ascarididae</taxon>
        <taxon>Ascaris</taxon>
    </lineage>
</organism>